<gene>
    <name evidence="10" type="ORF">E3N88_04651</name>
</gene>
<proteinExistence type="predicted"/>
<evidence type="ECO:0000256" key="5">
    <source>
        <dbReference type="ARBA" id="ARBA00047899"/>
    </source>
</evidence>
<evidence type="ECO:0000313" key="10">
    <source>
        <dbReference type="EMBL" id="KAD7117383.1"/>
    </source>
</evidence>
<dbReference type="Pfam" id="PF14380">
    <property type="entry name" value="WAK_assoc"/>
    <property type="match status" value="1"/>
</dbReference>
<comment type="catalytic activity">
    <reaction evidence="6">
        <text>L-seryl-[protein] + ATP = O-phospho-L-seryl-[protein] + ADP + H(+)</text>
        <dbReference type="Rhea" id="RHEA:17989"/>
        <dbReference type="Rhea" id="RHEA-COMP:9863"/>
        <dbReference type="Rhea" id="RHEA-COMP:11604"/>
        <dbReference type="ChEBI" id="CHEBI:15378"/>
        <dbReference type="ChEBI" id="CHEBI:29999"/>
        <dbReference type="ChEBI" id="CHEBI:30616"/>
        <dbReference type="ChEBI" id="CHEBI:83421"/>
        <dbReference type="ChEBI" id="CHEBI:456216"/>
        <dbReference type="EC" id="2.7.11.1"/>
    </reaction>
</comment>
<evidence type="ECO:0000256" key="2">
    <source>
        <dbReference type="ARBA" id="ARBA00012513"/>
    </source>
</evidence>
<sequence>MSRLLLLLHLLPFFFFTAIPAAAQSNNQYGNNCPSYTCGDVNISYPFWKTGSETTNQFCGYQGFGINCTDRNIPLISFGNDSYYVRRIDSNNNYRSIVLIDYDVSSVVPGPPISCPRVRHNITLGTLPLQFPTSMVNLSFHFNCTGHPSFAIEIPCLFRTERNAYVNVMNDTTEEEWADYSCADKVVTTVFPETDLIPNLVAIYGRLLGGGFEMQWEPTDDCERCEDSGGRCGYLNTTSTSFMCFCPDGTIKNNCKGTFLFLHCNSLIPVFPNCIFA</sequence>
<feature type="domain" description="Wall-associated receptor kinase C-terminal" evidence="9">
    <location>
        <begin position="162"/>
        <end position="249"/>
    </location>
</feature>
<dbReference type="EMBL" id="SZYD01000002">
    <property type="protein sequence ID" value="KAD7117383.1"/>
    <property type="molecule type" value="Genomic_DNA"/>
</dbReference>
<dbReference type="GO" id="GO:0030247">
    <property type="term" value="F:polysaccharide binding"/>
    <property type="evidence" value="ECO:0007669"/>
    <property type="project" value="InterPro"/>
</dbReference>
<feature type="signal peptide" evidence="7">
    <location>
        <begin position="1"/>
        <end position="23"/>
    </location>
</feature>
<dbReference type="AlphaFoldDB" id="A0A5N6PVZ6"/>
<evidence type="ECO:0000259" key="8">
    <source>
        <dbReference type="Pfam" id="PF13947"/>
    </source>
</evidence>
<comment type="subcellular location">
    <subcellularLocation>
        <location evidence="1">Membrane</location>
        <topology evidence="1">Single-pass membrane protein</topology>
    </subcellularLocation>
</comment>
<dbReference type="GO" id="GO:0016020">
    <property type="term" value="C:membrane"/>
    <property type="evidence" value="ECO:0007669"/>
    <property type="project" value="UniProtKB-SubCell"/>
</dbReference>
<feature type="domain" description="Wall-associated receptor kinase galacturonan-binding" evidence="8">
    <location>
        <begin position="33"/>
        <end position="93"/>
    </location>
</feature>
<dbReference type="Proteomes" id="UP000326396">
    <property type="component" value="Linkage Group LG10"/>
</dbReference>
<name>A0A5N6PVZ6_9ASTR</name>
<dbReference type="Pfam" id="PF13947">
    <property type="entry name" value="GUB_WAK_bind"/>
    <property type="match status" value="1"/>
</dbReference>
<organism evidence="10 11">
    <name type="scientific">Mikania micrantha</name>
    <name type="common">bitter vine</name>
    <dbReference type="NCBI Taxonomy" id="192012"/>
    <lineage>
        <taxon>Eukaryota</taxon>
        <taxon>Viridiplantae</taxon>
        <taxon>Streptophyta</taxon>
        <taxon>Embryophyta</taxon>
        <taxon>Tracheophyta</taxon>
        <taxon>Spermatophyta</taxon>
        <taxon>Magnoliopsida</taxon>
        <taxon>eudicotyledons</taxon>
        <taxon>Gunneridae</taxon>
        <taxon>Pentapetalae</taxon>
        <taxon>asterids</taxon>
        <taxon>campanulids</taxon>
        <taxon>Asterales</taxon>
        <taxon>Asteraceae</taxon>
        <taxon>Asteroideae</taxon>
        <taxon>Heliantheae alliance</taxon>
        <taxon>Eupatorieae</taxon>
        <taxon>Mikania</taxon>
    </lineage>
</organism>
<dbReference type="PANTHER" id="PTHR33138">
    <property type="entry name" value="OS01G0690200 PROTEIN"/>
    <property type="match status" value="1"/>
</dbReference>
<dbReference type="InterPro" id="IPR032872">
    <property type="entry name" value="WAK_assoc_C"/>
</dbReference>
<evidence type="ECO:0000256" key="1">
    <source>
        <dbReference type="ARBA" id="ARBA00004167"/>
    </source>
</evidence>
<keyword evidence="4" id="KW-0325">Glycoprotein</keyword>
<dbReference type="InterPro" id="IPR025287">
    <property type="entry name" value="WAK_GUB"/>
</dbReference>
<reference evidence="10 11" key="1">
    <citation type="submission" date="2019-05" db="EMBL/GenBank/DDBJ databases">
        <title>Mikania micrantha, genome provides insights into the molecular mechanism of rapid growth.</title>
        <authorList>
            <person name="Liu B."/>
        </authorList>
    </citation>
    <scope>NUCLEOTIDE SEQUENCE [LARGE SCALE GENOMIC DNA]</scope>
    <source>
        <strain evidence="10">NLD-2019</strain>
        <tissue evidence="10">Leaf</tissue>
    </source>
</reference>
<evidence type="ECO:0000259" key="9">
    <source>
        <dbReference type="Pfam" id="PF14380"/>
    </source>
</evidence>
<evidence type="ECO:0000256" key="6">
    <source>
        <dbReference type="ARBA" id="ARBA00048679"/>
    </source>
</evidence>
<feature type="chain" id="PRO_5024346700" description="non-specific serine/threonine protein kinase" evidence="7">
    <location>
        <begin position="24"/>
        <end position="277"/>
    </location>
</feature>
<comment type="caution">
    <text evidence="10">The sequence shown here is derived from an EMBL/GenBank/DDBJ whole genome shotgun (WGS) entry which is preliminary data.</text>
</comment>
<evidence type="ECO:0000256" key="7">
    <source>
        <dbReference type="SAM" id="SignalP"/>
    </source>
</evidence>
<keyword evidence="11" id="KW-1185">Reference proteome</keyword>
<accession>A0A5N6PVZ6</accession>
<evidence type="ECO:0000256" key="3">
    <source>
        <dbReference type="ARBA" id="ARBA00022729"/>
    </source>
</evidence>
<protein>
    <recommendedName>
        <fullName evidence="2">non-specific serine/threonine protein kinase</fullName>
        <ecNumber evidence="2">2.7.11.1</ecNumber>
    </recommendedName>
</protein>
<dbReference type="OrthoDB" id="635050at2759"/>
<evidence type="ECO:0000256" key="4">
    <source>
        <dbReference type="ARBA" id="ARBA00023180"/>
    </source>
</evidence>
<evidence type="ECO:0000313" key="11">
    <source>
        <dbReference type="Proteomes" id="UP000326396"/>
    </source>
</evidence>
<dbReference type="PANTHER" id="PTHR33138:SF1">
    <property type="entry name" value="OS01G0113900 PROTEIN"/>
    <property type="match status" value="1"/>
</dbReference>
<dbReference type="GO" id="GO:0004674">
    <property type="term" value="F:protein serine/threonine kinase activity"/>
    <property type="evidence" value="ECO:0007669"/>
    <property type="project" value="UniProtKB-EC"/>
</dbReference>
<dbReference type="EC" id="2.7.11.1" evidence="2"/>
<keyword evidence="3 7" id="KW-0732">Signal</keyword>
<comment type="catalytic activity">
    <reaction evidence="5">
        <text>L-threonyl-[protein] + ATP = O-phospho-L-threonyl-[protein] + ADP + H(+)</text>
        <dbReference type="Rhea" id="RHEA:46608"/>
        <dbReference type="Rhea" id="RHEA-COMP:11060"/>
        <dbReference type="Rhea" id="RHEA-COMP:11605"/>
        <dbReference type="ChEBI" id="CHEBI:15378"/>
        <dbReference type="ChEBI" id="CHEBI:30013"/>
        <dbReference type="ChEBI" id="CHEBI:30616"/>
        <dbReference type="ChEBI" id="CHEBI:61977"/>
        <dbReference type="ChEBI" id="CHEBI:456216"/>
        <dbReference type="EC" id="2.7.11.1"/>
    </reaction>
</comment>